<dbReference type="InterPro" id="IPR046347">
    <property type="entry name" value="bZIP_sf"/>
</dbReference>
<evidence type="ECO:0000259" key="6">
    <source>
        <dbReference type="SMART" id="SM00338"/>
    </source>
</evidence>
<evidence type="ECO:0000256" key="3">
    <source>
        <dbReference type="ARBA" id="ARBA00023242"/>
    </source>
</evidence>
<dbReference type="Proteomes" id="UP000823775">
    <property type="component" value="Unassembled WGS sequence"/>
</dbReference>
<feature type="region of interest" description="Disordered" evidence="5">
    <location>
        <begin position="1"/>
        <end position="26"/>
    </location>
</feature>
<dbReference type="SMART" id="SM00338">
    <property type="entry name" value="BRLZ"/>
    <property type="match status" value="1"/>
</dbReference>
<sequence>MKDKTKRSNESELELCLKTSTEDKPTNKIPTLDEAIRFEIRKGNVGPNVDPKKFRRTISNRLSAQRLTLKRSGYVTELEQKIQDLQNTIALVAPQIETMKANQKMLQLENEMLQIQLDIITERSNLRTAQTEELKLELKRLNELAKVREEEQMDQYLNFDVINFTPPNYDM</sequence>
<keyword evidence="8" id="KW-1185">Reference proteome</keyword>
<dbReference type="Gene3D" id="1.20.5.170">
    <property type="match status" value="1"/>
</dbReference>
<dbReference type="SUPFAM" id="SSF57959">
    <property type="entry name" value="Leucine zipper domain"/>
    <property type="match status" value="1"/>
</dbReference>
<reference evidence="7 8" key="1">
    <citation type="journal article" date="2021" name="BMC Genomics">
        <title>Datura genome reveals duplications of psychoactive alkaloid biosynthetic genes and high mutation rate following tissue culture.</title>
        <authorList>
            <person name="Rajewski A."/>
            <person name="Carter-House D."/>
            <person name="Stajich J."/>
            <person name="Litt A."/>
        </authorList>
    </citation>
    <scope>NUCLEOTIDE SEQUENCE [LARGE SCALE GENOMIC DNA]</scope>
    <source>
        <strain evidence="7">AR-01</strain>
    </source>
</reference>
<name>A0ABS8SJE5_DATST</name>
<keyword evidence="3" id="KW-0539">Nucleus</keyword>
<organism evidence="7 8">
    <name type="scientific">Datura stramonium</name>
    <name type="common">Jimsonweed</name>
    <name type="synonym">Common thornapple</name>
    <dbReference type="NCBI Taxonomy" id="4076"/>
    <lineage>
        <taxon>Eukaryota</taxon>
        <taxon>Viridiplantae</taxon>
        <taxon>Streptophyta</taxon>
        <taxon>Embryophyta</taxon>
        <taxon>Tracheophyta</taxon>
        <taxon>Spermatophyta</taxon>
        <taxon>Magnoliopsida</taxon>
        <taxon>eudicotyledons</taxon>
        <taxon>Gunneridae</taxon>
        <taxon>Pentapetalae</taxon>
        <taxon>asterids</taxon>
        <taxon>lamiids</taxon>
        <taxon>Solanales</taxon>
        <taxon>Solanaceae</taxon>
        <taxon>Solanoideae</taxon>
        <taxon>Datureae</taxon>
        <taxon>Datura</taxon>
    </lineage>
</organism>
<evidence type="ECO:0000256" key="1">
    <source>
        <dbReference type="ARBA" id="ARBA00023015"/>
    </source>
</evidence>
<dbReference type="InterPro" id="IPR004827">
    <property type="entry name" value="bZIP"/>
</dbReference>
<evidence type="ECO:0000313" key="7">
    <source>
        <dbReference type="EMBL" id="MCD7458908.1"/>
    </source>
</evidence>
<protein>
    <recommendedName>
        <fullName evidence="6">BZIP domain-containing protein</fullName>
    </recommendedName>
</protein>
<evidence type="ECO:0000256" key="4">
    <source>
        <dbReference type="SAM" id="Coils"/>
    </source>
</evidence>
<feature type="domain" description="BZIP" evidence="6">
    <location>
        <begin position="48"/>
        <end position="112"/>
    </location>
</feature>
<feature type="coiled-coil region" evidence="4">
    <location>
        <begin position="96"/>
        <end position="151"/>
    </location>
</feature>
<accession>A0ABS8SJE5</accession>
<gene>
    <name evidence="7" type="ORF">HAX54_039580</name>
</gene>
<dbReference type="EMBL" id="JACEIK010000550">
    <property type="protein sequence ID" value="MCD7458908.1"/>
    <property type="molecule type" value="Genomic_DNA"/>
</dbReference>
<dbReference type="PANTHER" id="PTHR46391">
    <property type="entry name" value="BASIC LEUCINE ZIPPER 34"/>
    <property type="match status" value="1"/>
</dbReference>
<keyword evidence="1" id="KW-0805">Transcription regulation</keyword>
<evidence type="ECO:0000313" key="8">
    <source>
        <dbReference type="Proteomes" id="UP000823775"/>
    </source>
</evidence>
<keyword evidence="2" id="KW-0804">Transcription</keyword>
<comment type="caution">
    <text evidence="7">The sequence shown here is derived from an EMBL/GenBank/DDBJ whole genome shotgun (WGS) entry which is preliminary data.</text>
</comment>
<keyword evidence="4" id="KW-0175">Coiled coil</keyword>
<evidence type="ECO:0000256" key="5">
    <source>
        <dbReference type="SAM" id="MobiDB-lite"/>
    </source>
</evidence>
<feature type="compositionally biased region" description="Basic and acidic residues" evidence="5">
    <location>
        <begin position="1"/>
        <end position="10"/>
    </location>
</feature>
<evidence type="ECO:0000256" key="2">
    <source>
        <dbReference type="ARBA" id="ARBA00023163"/>
    </source>
</evidence>
<dbReference type="InterPro" id="IPR052483">
    <property type="entry name" value="bZIP_transcription_regulators"/>
</dbReference>
<dbReference type="PANTHER" id="PTHR46391:SF17">
    <property type="entry name" value="BASIC LEUCINE ZIPPER 19-LIKE"/>
    <property type="match status" value="1"/>
</dbReference>
<proteinExistence type="predicted"/>